<evidence type="ECO:0000313" key="3">
    <source>
        <dbReference type="EMBL" id="KZM69009.1"/>
    </source>
</evidence>
<evidence type="ECO:0000313" key="4">
    <source>
        <dbReference type="Proteomes" id="UP000076512"/>
    </source>
</evidence>
<dbReference type="RefSeq" id="WP_067581091.1">
    <property type="nucleotide sequence ID" value="NZ_JABMCZ010000002.1"/>
</dbReference>
<organism evidence="3 4">
    <name type="scientific">Nocardia terpenica</name>
    <dbReference type="NCBI Taxonomy" id="455432"/>
    <lineage>
        <taxon>Bacteria</taxon>
        <taxon>Bacillati</taxon>
        <taxon>Actinomycetota</taxon>
        <taxon>Actinomycetes</taxon>
        <taxon>Mycobacteriales</taxon>
        <taxon>Nocardiaceae</taxon>
        <taxon>Nocardia</taxon>
    </lineage>
</organism>
<protein>
    <recommendedName>
        <fullName evidence="2">DUF5666 domain-containing protein</fullName>
    </recommendedName>
</protein>
<dbReference type="AlphaFoldDB" id="A0A164I1C8"/>
<feature type="compositionally biased region" description="Polar residues" evidence="1">
    <location>
        <begin position="102"/>
        <end position="121"/>
    </location>
</feature>
<dbReference type="Proteomes" id="UP000076512">
    <property type="component" value="Unassembled WGS sequence"/>
</dbReference>
<reference evidence="3 4" key="1">
    <citation type="submission" date="2016-04" db="EMBL/GenBank/DDBJ databases">
        <authorList>
            <person name="Evans L.H."/>
            <person name="Alamgir A."/>
            <person name="Owens N."/>
            <person name="Weber N.D."/>
            <person name="Virtaneva K."/>
            <person name="Barbian K."/>
            <person name="Babar A."/>
            <person name="Rosenke K."/>
        </authorList>
    </citation>
    <scope>NUCLEOTIDE SEQUENCE [LARGE SCALE GENOMIC DNA]</scope>
    <source>
        <strain evidence="3 4">IFM 0406</strain>
    </source>
</reference>
<feature type="compositionally biased region" description="Low complexity" evidence="1">
    <location>
        <begin position="48"/>
        <end position="69"/>
    </location>
</feature>
<evidence type="ECO:0000256" key="1">
    <source>
        <dbReference type="SAM" id="MobiDB-lite"/>
    </source>
</evidence>
<feature type="region of interest" description="Disordered" evidence="1">
    <location>
        <begin position="144"/>
        <end position="172"/>
    </location>
</feature>
<feature type="region of interest" description="Disordered" evidence="1">
    <location>
        <begin position="48"/>
        <end position="121"/>
    </location>
</feature>
<gene>
    <name evidence="3" type="ORF">AWN90_14800</name>
</gene>
<feature type="compositionally biased region" description="Polar residues" evidence="1">
    <location>
        <begin position="85"/>
        <end position="94"/>
    </location>
</feature>
<feature type="compositionally biased region" description="Polar residues" evidence="1">
    <location>
        <begin position="1"/>
        <end position="17"/>
    </location>
</feature>
<keyword evidence="4" id="KW-1185">Reference proteome</keyword>
<name>A0A164I1C8_9NOCA</name>
<feature type="region of interest" description="Disordered" evidence="1">
    <location>
        <begin position="1"/>
        <end position="22"/>
    </location>
</feature>
<dbReference type="EMBL" id="LWGR01000021">
    <property type="protein sequence ID" value="KZM69009.1"/>
    <property type="molecule type" value="Genomic_DNA"/>
</dbReference>
<dbReference type="InterPro" id="IPR043724">
    <property type="entry name" value="DUF5666"/>
</dbReference>
<dbReference type="Pfam" id="PF18914">
    <property type="entry name" value="DUF5666"/>
    <property type="match status" value="1"/>
</dbReference>
<accession>A0A164I1C8</accession>
<dbReference type="OrthoDB" id="4567290at2"/>
<sequence length="172" mass="16949">MTDSISPSTPDHTTGTPADTPWKHHRTALAIGAAGLAVAATLGLAACSSTGGSGSPTPSTSSAASGTTSKQPGGARHEGAAGTIASITPGSWTLTKRDGGTETVTITPSTQFGSKQHPATQSQFTVGEAVRVEGQVEGATITATRIEQAQNRSQPGTTPSGGAPTSSAPITN</sequence>
<proteinExistence type="predicted"/>
<comment type="caution">
    <text evidence="3">The sequence shown here is derived from an EMBL/GenBank/DDBJ whole genome shotgun (WGS) entry which is preliminary data.</text>
</comment>
<evidence type="ECO:0000259" key="2">
    <source>
        <dbReference type="Pfam" id="PF18914"/>
    </source>
</evidence>
<feature type="domain" description="DUF5666" evidence="2">
    <location>
        <begin position="82"/>
        <end position="147"/>
    </location>
</feature>